<evidence type="ECO:0000259" key="2">
    <source>
        <dbReference type="Pfam" id="PF00534"/>
    </source>
</evidence>
<accession>A0A1G9SRW6</accession>
<gene>
    <name evidence="3" type="ORF">SAMN05216544_0066</name>
</gene>
<evidence type="ECO:0000256" key="1">
    <source>
        <dbReference type="ARBA" id="ARBA00022679"/>
    </source>
</evidence>
<dbReference type="Pfam" id="PF00534">
    <property type="entry name" value="Glycos_transf_1"/>
    <property type="match status" value="1"/>
</dbReference>
<dbReference type="Proteomes" id="UP000187651">
    <property type="component" value="Unassembled WGS sequence"/>
</dbReference>
<dbReference type="OrthoDB" id="502646at2"/>
<keyword evidence="4" id="KW-1185">Reference proteome</keyword>
<dbReference type="RefSeq" id="WP_074520400.1">
    <property type="nucleotide sequence ID" value="NZ_FNHZ01000001.1"/>
</dbReference>
<dbReference type="CDD" id="cd03801">
    <property type="entry name" value="GT4_PimA-like"/>
    <property type="match status" value="1"/>
</dbReference>
<name>A0A1G9SRW6_9FIRM</name>
<dbReference type="InterPro" id="IPR001296">
    <property type="entry name" value="Glyco_trans_1"/>
</dbReference>
<evidence type="ECO:0000313" key="4">
    <source>
        <dbReference type="Proteomes" id="UP000187651"/>
    </source>
</evidence>
<dbReference type="GO" id="GO:0009103">
    <property type="term" value="P:lipopolysaccharide biosynthetic process"/>
    <property type="evidence" value="ECO:0007669"/>
    <property type="project" value="TreeGrafter"/>
</dbReference>
<dbReference type="GO" id="GO:0016757">
    <property type="term" value="F:glycosyltransferase activity"/>
    <property type="evidence" value="ECO:0007669"/>
    <property type="project" value="InterPro"/>
</dbReference>
<reference evidence="4" key="1">
    <citation type="submission" date="2016-10" db="EMBL/GenBank/DDBJ databases">
        <authorList>
            <person name="Varghese N."/>
            <person name="Submissions S."/>
        </authorList>
    </citation>
    <scope>NUCLEOTIDE SEQUENCE [LARGE SCALE GENOMIC DNA]</scope>
    <source>
        <strain evidence="4">M83</strain>
    </source>
</reference>
<dbReference type="AlphaFoldDB" id="A0A1G9SRW6"/>
<keyword evidence="1 3" id="KW-0808">Transferase</keyword>
<organism evidence="3 4">
    <name type="scientific">Lachnospira pectinoschiza</name>
    <dbReference type="NCBI Taxonomy" id="28052"/>
    <lineage>
        <taxon>Bacteria</taxon>
        <taxon>Bacillati</taxon>
        <taxon>Bacillota</taxon>
        <taxon>Clostridia</taxon>
        <taxon>Lachnospirales</taxon>
        <taxon>Lachnospiraceae</taxon>
        <taxon>Lachnospira</taxon>
    </lineage>
</organism>
<dbReference type="Gene3D" id="3.40.50.2000">
    <property type="entry name" value="Glycogen Phosphorylase B"/>
    <property type="match status" value="1"/>
</dbReference>
<dbReference type="PANTHER" id="PTHR46401:SF2">
    <property type="entry name" value="GLYCOSYLTRANSFERASE WBBK-RELATED"/>
    <property type="match status" value="1"/>
</dbReference>
<dbReference type="EMBL" id="FNHZ01000001">
    <property type="protein sequence ID" value="SDM38153.1"/>
    <property type="molecule type" value="Genomic_DNA"/>
</dbReference>
<feature type="domain" description="Glycosyl transferase family 1" evidence="2">
    <location>
        <begin position="211"/>
        <end position="370"/>
    </location>
</feature>
<dbReference type="PANTHER" id="PTHR46401">
    <property type="entry name" value="GLYCOSYLTRANSFERASE WBBK-RELATED"/>
    <property type="match status" value="1"/>
</dbReference>
<dbReference type="SUPFAM" id="SSF53756">
    <property type="entry name" value="UDP-Glycosyltransferase/glycogen phosphorylase"/>
    <property type="match status" value="1"/>
</dbReference>
<protein>
    <submittedName>
        <fullName evidence="3">Glycosyltransferase involved in cell wall bisynthesis</fullName>
    </submittedName>
</protein>
<evidence type="ECO:0000313" key="3">
    <source>
        <dbReference type="EMBL" id="SDM38153.1"/>
    </source>
</evidence>
<proteinExistence type="predicted"/>
<sequence>MKLAFIMSWFGFDIPGGAEMELKGLVTHLKDAGVELEILTTCVKNFYTDWNENYYKPGNYEEKGITIRRFKVRKRDDDKFNKVNEKLMANELPLTDAEEEIYTEEMVNSPDLYKYIRENKDNYDLFIFIPYMFGPTYHGIKEVPEKAVMIPCFHDESYIYMRRFKEAFKHVAGMIFHAQPESDLAHRVYDLSKVNAQVLGEGVYTEVEYDAKRFREKFNINDPFVLYAGRKDAGKNIYTLIKYFSEYKKRNKNDVKLVLIGGGEVQLPENIKDDVIDLGFVDVQDKFDACAAAELLCQPSKNESFSLVVMESWLCERPVLVHDKCNVTRYFASTANAGLYFDNYFEFEGAVEYVLNNKEEAAEMGRNGRKFVLDNFAWDVIVDKYTKYFQEIIDKNNIV</sequence>